<feature type="coiled-coil region" evidence="1">
    <location>
        <begin position="56"/>
        <end position="83"/>
    </location>
</feature>
<gene>
    <name evidence="2" type="ORF">CWO92_18330</name>
</gene>
<evidence type="ECO:0008006" key="4">
    <source>
        <dbReference type="Google" id="ProtNLM"/>
    </source>
</evidence>
<keyword evidence="1" id="KW-0175">Coiled coil</keyword>
<organism evidence="2 3">
    <name type="scientific">Heyndrickxia camelliae</name>
    <dbReference type="NCBI Taxonomy" id="1707093"/>
    <lineage>
        <taxon>Bacteria</taxon>
        <taxon>Bacillati</taxon>
        <taxon>Bacillota</taxon>
        <taxon>Bacilli</taxon>
        <taxon>Bacillales</taxon>
        <taxon>Bacillaceae</taxon>
        <taxon>Heyndrickxia</taxon>
    </lineage>
</organism>
<reference evidence="2 3" key="1">
    <citation type="submission" date="2017-11" db="EMBL/GenBank/DDBJ databases">
        <title>Bacillus camelliae sp. nov., isolated from pu'er tea.</title>
        <authorList>
            <person name="Niu L."/>
        </authorList>
    </citation>
    <scope>NUCLEOTIDE SEQUENCE [LARGE SCALE GENOMIC DNA]</scope>
    <source>
        <strain evidence="2 3">7578-1</strain>
    </source>
</reference>
<protein>
    <recommendedName>
        <fullName evidence="4">PARP-type domain-containing protein</fullName>
    </recommendedName>
</protein>
<dbReference type="AlphaFoldDB" id="A0A2N3LG79"/>
<name>A0A2N3LG79_9BACI</name>
<evidence type="ECO:0000256" key="1">
    <source>
        <dbReference type="SAM" id="Coils"/>
    </source>
</evidence>
<accession>A0A2N3LG79</accession>
<dbReference type="EMBL" id="PIQO01000017">
    <property type="protein sequence ID" value="PKR83523.1"/>
    <property type="molecule type" value="Genomic_DNA"/>
</dbReference>
<dbReference type="Proteomes" id="UP000233440">
    <property type="component" value="Unassembled WGS sequence"/>
</dbReference>
<proteinExistence type="predicted"/>
<evidence type="ECO:0000313" key="3">
    <source>
        <dbReference type="Proteomes" id="UP000233440"/>
    </source>
</evidence>
<comment type="caution">
    <text evidence="2">The sequence shown here is derived from an EMBL/GenBank/DDBJ whole genome shotgun (WGS) entry which is preliminary data.</text>
</comment>
<sequence length="221" mass="26411">MLLKCNYCDPKISKEMKANGIKPIKTINTSSDQYIKDEKGKYYHVECYVQHLIKKKYTEEEARKKLEERMEITKNEIQETLDRDEFFQWIKNYYDSSLPSYFCMKVSEIVKGTHDQVNEPISYVTLLDIYRTMAVYLHKNAMKKNFKKTGQRMNYDLAVVIGNYGDYKKYKERERQSNLSKIDIESKIHESKNYSNIIKKVNKKDKNDEFDLLDVMDELLL</sequence>
<dbReference type="RefSeq" id="WP_101355663.1">
    <property type="nucleotide sequence ID" value="NZ_PIQO01000017.1"/>
</dbReference>
<dbReference type="OrthoDB" id="2971389at2"/>
<keyword evidence="3" id="KW-1185">Reference proteome</keyword>
<evidence type="ECO:0000313" key="2">
    <source>
        <dbReference type="EMBL" id="PKR83523.1"/>
    </source>
</evidence>